<keyword evidence="12" id="KW-1185">Reference proteome</keyword>
<name>A0A7R9LEL4_9ACAR</name>
<evidence type="ECO:0000256" key="2">
    <source>
        <dbReference type="ARBA" id="ARBA00022516"/>
    </source>
</evidence>
<dbReference type="InterPro" id="IPR002076">
    <property type="entry name" value="ELO_fam"/>
</dbReference>
<dbReference type="EMBL" id="CAJPIZ010023240">
    <property type="protein sequence ID" value="CAG2118165.1"/>
    <property type="molecule type" value="Genomic_DNA"/>
</dbReference>
<keyword evidence="9 10" id="KW-0275">Fatty acid biosynthesis</keyword>
<sequence>MGRRKRRLCLHAPIDITLAHYNRVALHWPLCVSIALLYVVINAYYIYASLKWLEFGRKSLDPKLPEEWSEKAIAEMPEKAVYAYSKLFDLFDTVFFVLRKKSNQITFLHVYHHFMVPILGWVGAKLCPQTVIVEVFCLLNSIVHTVMYSYYLLSAFGPQIQPYLWWKRYITRLQL</sequence>
<dbReference type="PANTHER" id="PTHR11157">
    <property type="entry name" value="FATTY ACID ACYL TRANSFERASE-RELATED"/>
    <property type="match status" value="1"/>
</dbReference>
<dbReference type="GO" id="GO:0019367">
    <property type="term" value="P:fatty acid elongation, saturated fatty acid"/>
    <property type="evidence" value="ECO:0007669"/>
    <property type="project" value="TreeGrafter"/>
</dbReference>
<evidence type="ECO:0000313" key="11">
    <source>
        <dbReference type="EMBL" id="CAD7640239.1"/>
    </source>
</evidence>
<evidence type="ECO:0000256" key="7">
    <source>
        <dbReference type="ARBA" id="ARBA00023098"/>
    </source>
</evidence>
<dbReference type="GO" id="GO:0005789">
    <property type="term" value="C:endoplasmic reticulum membrane"/>
    <property type="evidence" value="ECO:0007669"/>
    <property type="project" value="TreeGrafter"/>
</dbReference>
<organism evidence="11">
    <name type="scientific">Medioppia subpectinata</name>
    <dbReference type="NCBI Taxonomy" id="1979941"/>
    <lineage>
        <taxon>Eukaryota</taxon>
        <taxon>Metazoa</taxon>
        <taxon>Ecdysozoa</taxon>
        <taxon>Arthropoda</taxon>
        <taxon>Chelicerata</taxon>
        <taxon>Arachnida</taxon>
        <taxon>Acari</taxon>
        <taxon>Acariformes</taxon>
        <taxon>Sarcoptiformes</taxon>
        <taxon>Oribatida</taxon>
        <taxon>Brachypylina</taxon>
        <taxon>Oppioidea</taxon>
        <taxon>Oppiidae</taxon>
        <taxon>Medioppia</taxon>
    </lineage>
</organism>
<evidence type="ECO:0000256" key="1">
    <source>
        <dbReference type="ARBA" id="ARBA00004141"/>
    </source>
</evidence>
<dbReference type="GO" id="GO:0034625">
    <property type="term" value="P:fatty acid elongation, monounsaturated fatty acid"/>
    <property type="evidence" value="ECO:0007669"/>
    <property type="project" value="TreeGrafter"/>
</dbReference>
<keyword evidence="3 10" id="KW-0808">Transferase</keyword>
<dbReference type="Pfam" id="PF01151">
    <property type="entry name" value="ELO"/>
    <property type="match status" value="1"/>
</dbReference>
<evidence type="ECO:0000256" key="10">
    <source>
        <dbReference type="RuleBase" id="RU361115"/>
    </source>
</evidence>
<comment type="catalytic activity">
    <reaction evidence="10">
        <text>a very-long-chain acyl-CoA + malonyl-CoA + H(+) = a very-long-chain 3-oxoacyl-CoA + CO2 + CoA</text>
        <dbReference type="Rhea" id="RHEA:32727"/>
        <dbReference type="ChEBI" id="CHEBI:15378"/>
        <dbReference type="ChEBI" id="CHEBI:16526"/>
        <dbReference type="ChEBI" id="CHEBI:57287"/>
        <dbReference type="ChEBI" id="CHEBI:57384"/>
        <dbReference type="ChEBI" id="CHEBI:90725"/>
        <dbReference type="ChEBI" id="CHEBI:90736"/>
        <dbReference type="EC" id="2.3.1.199"/>
    </reaction>
</comment>
<reference evidence="11" key="1">
    <citation type="submission" date="2020-11" db="EMBL/GenBank/DDBJ databases">
        <authorList>
            <person name="Tran Van P."/>
        </authorList>
    </citation>
    <scope>NUCLEOTIDE SEQUENCE</scope>
</reference>
<dbReference type="EC" id="2.3.1.199" evidence="10"/>
<feature type="transmembrane region" description="Helical" evidence="10">
    <location>
        <begin position="26"/>
        <end position="47"/>
    </location>
</feature>
<dbReference type="GO" id="GO:0030148">
    <property type="term" value="P:sphingolipid biosynthetic process"/>
    <property type="evidence" value="ECO:0007669"/>
    <property type="project" value="TreeGrafter"/>
</dbReference>
<protein>
    <recommendedName>
        <fullName evidence="10">Elongation of very long chain fatty acids protein</fullName>
        <ecNumber evidence="10">2.3.1.199</ecNumber>
    </recommendedName>
    <alternativeName>
        <fullName evidence="10">Very-long-chain 3-oxoacyl-CoA synthase</fullName>
    </alternativeName>
</protein>
<keyword evidence="5 10" id="KW-0276">Fatty acid metabolism</keyword>
<comment type="caution">
    <text evidence="10">Lacks conserved residue(s) required for the propagation of feature annotation.</text>
</comment>
<dbReference type="GO" id="GO:0034626">
    <property type="term" value="P:fatty acid elongation, polyunsaturated fatty acid"/>
    <property type="evidence" value="ECO:0007669"/>
    <property type="project" value="TreeGrafter"/>
</dbReference>
<dbReference type="GO" id="GO:0042761">
    <property type="term" value="P:very long-chain fatty acid biosynthetic process"/>
    <property type="evidence" value="ECO:0007669"/>
    <property type="project" value="TreeGrafter"/>
</dbReference>
<dbReference type="PROSITE" id="PS01188">
    <property type="entry name" value="ELO"/>
    <property type="match status" value="1"/>
</dbReference>
<keyword evidence="7 10" id="KW-0443">Lipid metabolism</keyword>
<dbReference type="OrthoDB" id="10259681at2759"/>
<evidence type="ECO:0000256" key="5">
    <source>
        <dbReference type="ARBA" id="ARBA00022832"/>
    </source>
</evidence>
<evidence type="ECO:0000256" key="6">
    <source>
        <dbReference type="ARBA" id="ARBA00022989"/>
    </source>
</evidence>
<evidence type="ECO:0000313" key="12">
    <source>
        <dbReference type="Proteomes" id="UP000759131"/>
    </source>
</evidence>
<keyword evidence="8 10" id="KW-0472">Membrane</keyword>
<keyword evidence="6 10" id="KW-1133">Transmembrane helix</keyword>
<accession>A0A7R9LEL4</accession>
<keyword evidence="2 10" id="KW-0444">Lipid biosynthesis</keyword>
<dbReference type="InterPro" id="IPR030457">
    <property type="entry name" value="ELO_CS"/>
</dbReference>
<dbReference type="PANTHER" id="PTHR11157:SF69">
    <property type="entry name" value="ELONGATION OF VERY LONG CHAIN FATTY ACIDS PROTEIN 7"/>
    <property type="match status" value="1"/>
</dbReference>
<dbReference type="Proteomes" id="UP000759131">
    <property type="component" value="Unassembled WGS sequence"/>
</dbReference>
<evidence type="ECO:0000256" key="8">
    <source>
        <dbReference type="ARBA" id="ARBA00023136"/>
    </source>
</evidence>
<comment type="subcellular location">
    <subcellularLocation>
        <location evidence="1">Membrane</location>
        <topology evidence="1">Multi-pass membrane protein</topology>
    </subcellularLocation>
</comment>
<evidence type="ECO:0000256" key="3">
    <source>
        <dbReference type="ARBA" id="ARBA00022679"/>
    </source>
</evidence>
<dbReference type="GO" id="GO:0009922">
    <property type="term" value="F:fatty acid elongase activity"/>
    <property type="evidence" value="ECO:0007669"/>
    <property type="project" value="UniProtKB-EC"/>
</dbReference>
<gene>
    <name evidence="11" type="ORF">OSB1V03_LOCUS18117</name>
</gene>
<evidence type="ECO:0000256" key="4">
    <source>
        <dbReference type="ARBA" id="ARBA00022692"/>
    </source>
</evidence>
<feature type="transmembrane region" description="Helical" evidence="10">
    <location>
        <begin position="105"/>
        <end position="124"/>
    </location>
</feature>
<dbReference type="EMBL" id="OC877815">
    <property type="protein sequence ID" value="CAD7640239.1"/>
    <property type="molecule type" value="Genomic_DNA"/>
</dbReference>
<evidence type="ECO:0000256" key="9">
    <source>
        <dbReference type="ARBA" id="ARBA00023160"/>
    </source>
</evidence>
<feature type="transmembrane region" description="Helical" evidence="10">
    <location>
        <begin position="130"/>
        <end position="153"/>
    </location>
</feature>
<keyword evidence="4 10" id="KW-0812">Transmembrane</keyword>
<feature type="non-terminal residue" evidence="11">
    <location>
        <position position="1"/>
    </location>
</feature>
<comment type="similarity">
    <text evidence="10">Belongs to the ELO family.</text>
</comment>
<dbReference type="AlphaFoldDB" id="A0A7R9LEL4"/>
<proteinExistence type="inferred from homology"/>